<dbReference type="EMBL" id="OY726395">
    <property type="protein sequence ID" value="CAJ1585809.1"/>
    <property type="molecule type" value="Genomic_DNA"/>
</dbReference>
<dbReference type="Gene3D" id="3.50.50.60">
    <property type="entry name" value="FAD/NAD(P)-binding domain"/>
    <property type="match status" value="2"/>
</dbReference>
<sequence>MAAPEFDFVIVGAGFGGIGAAIELRRLGYDNFVILDREDDLGGTWHVNHYPGLAVDVPTTTYSYSFEPNPNWSRLYTPGPEIKQYAADVADKYDVRGHMRFNTVVSGARWDDETATWQVALEAGDTLSTRFLITATGFLSQPRMPEIPGITTFTGRVLHTTDWDDDYDPAGQRIAVIGTGATAVQLIPELASRAADLTVYQRTPIWVVPKIDIRFGALVRRLFARVPATQRAVRAITDGLYEFLVYVGVLRYDSVGRLNVAARQLANVHRFLSIRNRDLRRKLTPDYEFGCKRPTFSNSYYRTFTRGNVHLQADGIERIETDGIVNADGTKTVIDTLVLATGFDLWEANFPAIEVIGRDGRNLGKWWRDTRFQAYQGVTVPHFPNFLSLASPYAFLGLNFFNTMDYQMRHMDRLFGELKRRGATTFEVTEDANARYLDQMTRLLGDSLFTTGDCASARSYYYNPAGEATLLRPMTTRAALREAASFPVTDYEFG</sequence>
<gene>
    <name evidence="1" type="ORF">MU0050_003928</name>
</gene>
<dbReference type="Pfam" id="PF13738">
    <property type="entry name" value="Pyr_redox_3"/>
    <property type="match status" value="1"/>
</dbReference>
<reference evidence="1 2" key="1">
    <citation type="submission" date="2023-08" db="EMBL/GenBank/DDBJ databases">
        <authorList>
            <person name="Folkvardsen B D."/>
            <person name="Norman A."/>
        </authorList>
    </citation>
    <scope>NUCLEOTIDE SEQUENCE [LARGE SCALE GENOMIC DNA]</scope>
    <source>
        <strain evidence="1 2">Mu0050</strain>
    </source>
</reference>
<accession>A0ABM9MI90</accession>
<keyword evidence="2" id="KW-1185">Reference proteome</keyword>
<dbReference type="EC" id="1.14.13.-" evidence="1"/>
<name>A0ABM9MI90_9MYCO</name>
<keyword evidence="1" id="KW-0560">Oxidoreductase</keyword>
<proteinExistence type="predicted"/>
<protein>
    <submittedName>
        <fullName evidence="1">NAD(P)/FAD-dependent oxidoreductase</fullName>
        <ecNumber evidence="1">1.14.13.-</ecNumber>
    </submittedName>
</protein>
<organism evidence="1 2">
    <name type="scientific">[Mycobacterium] wendilense</name>
    <dbReference type="NCBI Taxonomy" id="3064284"/>
    <lineage>
        <taxon>Bacteria</taxon>
        <taxon>Bacillati</taxon>
        <taxon>Actinomycetota</taxon>
        <taxon>Actinomycetes</taxon>
        <taxon>Mycobacteriales</taxon>
        <taxon>Mycobacteriaceae</taxon>
        <taxon>Mycolicibacter</taxon>
    </lineage>
</organism>
<dbReference type="InterPro" id="IPR051209">
    <property type="entry name" value="FAD-bind_Monooxygenase_sf"/>
</dbReference>
<dbReference type="PRINTS" id="PR00411">
    <property type="entry name" value="PNDRDTASEI"/>
</dbReference>
<dbReference type="SUPFAM" id="SSF51905">
    <property type="entry name" value="FAD/NAD(P)-binding domain"/>
    <property type="match status" value="2"/>
</dbReference>
<dbReference type="InterPro" id="IPR036188">
    <property type="entry name" value="FAD/NAD-bd_sf"/>
</dbReference>
<dbReference type="Proteomes" id="UP001190466">
    <property type="component" value="Chromosome"/>
</dbReference>
<evidence type="ECO:0000313" key="2">
    <source>
        <dbReference type="Proteomes" id="UP001190466"/>
    </source>
</evidence>
<dbReference type="PANTHER" id="PTHR42877">
    <property type="entry name" value="L-ORNITHINE N(5)-MONOOXYGENASE-RELATED"/>
    <property type="match status" value="1"/>
</dbReference>
<evidence type="ECO:0000313" key="1">
    <source>
        <dbReference type="EMBL" id="CAJ1585809.1"/>
    </source>
</evidence>
<dbReference type="RefSeq" id="WP_316511911.1">
    <property type="nucleotide sequence ID" value="NZ_OY726395.1"/>
</dbReference>
<dbReference type="PANTHER" id="PTHR42877:SF4">
    <property type="entry name" value="FAD_NAD(P)-BINDING DOMAIN-CONTAINING PROTEIN-RELATED"/>
    <property type="match status" value="1"/>
</dbReference>
<dbReference type="PRINTS" id="PR00368">
    <property type="entry name" value="FADPNR"/>
</dbReference>
<dbReference type="GO" id="GO:0016491">
    <property type="term" value="F:oxidoreductase activity"/>
    <property type="evidence" value="ECO:0007669"/>
    <property type="project" value="UniProtKB-KW"/>
</dbReference>